<dbReference type="EMBL" id="JAYMGO010000013">
    <property type="protein sequence ID" value="KAL1263354.1"/>
    <property type="molecule type" value="Genomic_DNA"/>
</dbReference>
<accession>A0ABR3MH79</accession>
<dbReference type="Proteomes" id="UP001558613">
    <property type="component" value="Unassembled WGS sequence"/>
</dbReference>
<feature type="region of interest" description="Disordered" evidence="1">
    <location>
        <begin position="139"/>
        <end position="173"/>
    </location>
</feature>
<reference evidence="2 3" key="1">
    <citation type="submission" date="2023-09" db="EMBL/GenBank/DDBJ databases">
        <authorList>
            <person name="Wang M."/>
        </authorList>
    </citation>
    <scope>NUCLEOTIDE SEQUENCE [LARGE SCALE GENOMIC DNA]</scope>
    <source>
        <strain evidence="2">GT-2023</strain>
        <tissue evidence="2">Liver</tissue>
    </source>
</reference>
<organism evidence="2 3">
    <name type="scientific">Cirrhinus molitorella</name>
    <name type="common">mud carp</name>
    <dbReference type="NCBI Taxonomy" id="172907"/>
    <lineage>
        <taxon>Eukaryota</taxon>
        <taxon>Metazoa</taxon>
        <taxon>Chordata</taxon>
        <taxon>Craniata</taxon>
        <taxon>Vertebrata</taxon>
        <taxon>Euteleostomi</taxon>
        <taxon>Actinopterygii</taxon>
        <taxon>Neopterygii</taxon>
        <taxon>Teleostei</taxon>
        <taxon>Ostariophysi</taxon>
        <taxon>Cypriniformes</taxon>
        <taxon>Cyprinidae</taxon>
        <taxon>Labeoninae</taxon>
        <taxon>Labeonini</taxon>
        <taxon>Cirrhinus</taxon>
    </lineage>
</organism>
<feature type="compositionally biased region" description="Basic and acidic residues" evidence="1">
    <location>
        <begin position="142"/>
        <end position="154"/>
    </location>
</feature>
<comment type="caution">
    <text evidence="2">The sequence shown here is derived from an EMBL/GenBank/DDBJ whole genome shotgun (WGS) entry which is preliminary data.</text>
</comment>
<proteinExistence type="predicted"/>
<evidence type="ECO:0000313" key="3">
    <source>
        <dbReference type="Proteomes" id="UP001558613"/>
    </source>
</evidence>
<gene>
    <name evidence="2" type="ORF">QQF64_006093</name>
</gene>
<name>A0ABR3MH79_9TELE</name>
<feature type="compositionally biased region" description="Basic residues" evidence="1">
    <location>
        <begin position="163"/>
        <end position="173"/>
    </location>
</feature>
<keyword evidence="3" id="KW-1185">Reference proteome</keyword>
<feature type="region of interest" description="Disordered" evidence="1">
    <location>
        <begin position="1"/>
        <end position="21"/>
    </location>
</feature>
<protein>
    <submittedName>
        <fullName evidence="2">Uncharacterized protein</fullName>
    </submittedName>
</protein>
<feature type="region of interest" description="Disordered" evidence="1">
    <location>
        <begin position="49"/>
        <end position="73"/>
    </location>
</feature>
<feature type="compositionally biased region" description="Polar residues" evidence="1">
    <location>
        <begin position="61"/>
        <end position="73"/>
    </location>
</feature>
<evidence type="ECO:0000256" key="1">
    <source>
        <dbReference type="SAM" id="MobiDB-lite"/>
    </source>
</evidence>
<evidence type="ECO:0000313" key="2">
    <source>
        <dbReference type="EMBL" id="KAL1263354.1"/>
    </source>
</evidence>
<sequence length="173" mass="19013">MPATALQRMSGKSHVKNLTTTDSGSNMIKALQRKNWTNLRCFRHGLHSAIDDGKSPGAGESNHTSPGSRQKTQHLVPTWQDIMVLESVKTALKPLQDFRDALSGEAGEIQDHVHVKLKNIKGRAASETEALLVENTALVESSHAEDQPEREREAVTTPLPSAKKYKKSHGSFL</sequence>